<dbReference type="GO" id="GO:0008270">
    <property type="term" value="F:zinc ion binding"/>
    <property type="evidence" value="ECO:0007669"/>
    <property type="project" value="UniProtKB-KW"/>
</dbReference>
<evidence type="ECO:0000259" key="11">
    <source>
        <dbReference type="PROSITE" id="PS50280"/>
    </source>
</evidence>
<evidence type="ECO:0000256" key="6">
    <source>
        <dbReference type="ARBA" id="ARBA00022833"/>
    </source>
</evidence>
<accession>A0A1Y2GXS5</accession>
<dbReference type="EMBL" id="MCFF01000007">
    <property type="protein sequence ID" value="ORZ26273.1"/>
    <property type="molecule type" value="Genomic_DNA"/>
</dbReference>
<evidence type="ECO:0000259" key="12">
    <source>
        <dbReference type="PROSITE" id="PS50865"/>
    </source>
</evidence>
<dbReference type="InterPro" id="IPR001214">
    <property type="entry name" value="SET_dom"/>
</dbReference>
<dbReference type="FunCoup" id="A0A1Y2GXS5">
    <property type="interactions" value="199"/>
</dbReference>
<keyword evidence="2" id="KW-0808">Transferase</keyword>
<dbReference type="GeneID" id="33569091"/>
<dbReference type="InParanoid" id="A0A1Y2GXS5"/>
<organism evidence="13 14">
    <name type="scientific">Lobosporangium transversale</name>
    <dbReference type="NCBI Taxonomy" id="64571"/>
    <lineage>
        <taxon>Eukaryota</taxon>
        <taxon>Fungi</taxon>
        <taxon>Fungi incertae sedis</taxon>
        <taxon>Mucoromycota</taxon>
        <taxon>Mortierellomycotina</taxon>
        <taxon>Mortierellomycetes</taxon>
        <taxon>Mortierellales</taxon>
        <taxon>Mortierellaceae</taxon>
        <taxon>Lobosporangium</taxon>
    </lineage>
</organism>
<evidence type="ECO:0000256" key="3">
    <source>
        <dbReference type="ARBA" id="ARBA00022691"/>
    </source>
</evidence>
<keyword evidence="1" id="KW-0489">Methyltransferase</keyword>
<dbReference type="GO" id="GO:0045814">
    <property type="term" value="P:negative regulation of gene expression, epigenetic"/>
    <property type="evidence" value="ECO:0007669"/>
    <property type="project" value="TreeGrafter"/>
</dbReference>
<name>A0A1Y2GXS5_9FUNG</name>
<evidence type="ECO:0000256" key="4">
    <source>
        <dbReference type="ARBA" id="ARBA00022723"/>
    </source>
</evidence>
<evidence type="ECO:0000256" key="9">
    <source>
        <dbReference type="ARBA" id="ARBA00048619"/>
    </source>
</evidence>
<comment type="caution">
    <text evidence="13">The sequence shown here is derived from an EMBL/GenBank/DDBJ whole genome shotgun (WGS) entry which is preliminary data.</text>
</comment>
<keyword evidence="5 10" id="KW-0863">Zinc-finger</keyword>
<dbReference type="PANTHER" id="PTHR46402">
    <property type="entry name" value="SET AND MYND DOMAIN-CONTAINING PROTEIN 5"/>
    <property type="match status" value="1"/>
</dbReference>
<dbReference type="PANTHER" id="PTHR46402:SF2">
    <property type="entry name" value="HISTONE-LYSINE N-TRIMETHYLTRANSFERASE SMYD5"/>
    <property type="match status" value="1"/>
</dbReference>
<evidence type="ECO:0000313" key="13">
    <source>
        <dbReference type="EMBL" id="ORZ26273.1"/>
    </source>
</evidence>
<keyword evidence="6" id="KW-0862">Zinc</keyword>
<proteinExistence type="predicted"/>
<dbReference type="CDD" id="cd20071">
    <property type="entry name" value="SET_SMYD"/>
    <property type="match status" value="1"/>
</dbReference>
<dbReference type="OrthoDB" id="438641at2759"/>
<dbReference type="GO" id="GO:0032259">
    <property type="term" value="P:methylation"/>
    <property type="evidence" value="ECO:0007669"/>
    <property type="project" value="UniProtKB-KW"/>
</dbReference>
<feature type="domain" description="MYND-type" evidence="12">
    <location>
        <begin position="140"/>
        <end position="183"/>
    </location>
</feature>
<feature type="domain" description="SET" evidence="11">
    <location>
        <begin position="84"/>
        <end position="370"/>
    </location>
</feature>
<keyword evidence="14" id="KW-1185">Reference proteome</keyword>
<dbReference type="PROSITE" id="PS01360">
    <property type="entry name" value="ZF_MYND_1"/>
    <property type="match status" value="1"/>
</dbReference>
<evidence type="ECO:0000313" key="14">
    <source>
        <dbReference type="Proteomes" id="UP000193648"/>
    </source>
</evidence>
<evidence type="ECO:0000256" key="10">
    <source>
        <dbReference type="PROSITE-ProRule" id="PRU00134"/>
    </source>
</evidence>
<dbReference type="Gene3D" id="6.10.140.2220">
    <property type="match status" value="1"/>
</dbReference>
<sequence>MATITPEAPALTALIASIKQKDPSLGIKKVLAEIQTQEPTWLVSEKRVKKLMTEAGIAVARPESEMNLDPSVPVSHIDTEVDVSALTNGQIKAKMINKVVGKGLFAAQDLPKGKEVFREFPFVYFPPMKRYNMIRKGEACGLCARTIKYGSLLICACPSCGKIKYCTKACRQSAWDSSHRFECLALNPAIKDYINYCVEENWSAGMGALRCYERILIANETSPEELALVLKHLDAFATISQEERQKKETSWDMMGDQILEIWNKGLKLLIQGCQYPLKITSNKAVNPVLTKALPDDLKDSLFTMDTYLKFIGRYNLNNQSGGMYLLHSSLNHSCLPNTVIDNPGAGTSYGVSIRLARDIKRDEQLQITYCNPLWKRETRQQYLRTEYLFTCKCKRCTGPDDSLPEDLMRALEVDE</sequence>
<dbReference type="InterPro" id="IPR002893">
    <property type="entry name" value="Znf_MYND"/>
</dbReference>
<dbReference type="PROSITE" id="PS50865">
    <property type="entry name" value="ZF_MYND_2"/>
    <property type="match status" value="1"/>
</dbReference>
<evidence type="ECO:0000256" key="5">
    <source>
        <dbReference type="ARBA" id="ARBA00022771"/>
    </source>
</evidence>
<dbReference type="Pfam" id="PF00856">
    <property type="entry name" value="SET"/>
    <property type="match status" value="1"/>
</dbReference>
<dbReference type="AlphaFoldDB" id="A0A1Y2GXS5"/>
<protein>
    <recommendedName>
        <fullName evidence="8">Histone-lysine N-methyltransferase SET5</fullName>
    </recommendedName>
    <alternativeName>
        <fullName evidence="7">SET domain-containing protein 5</fullName>
    </alternativeName>
</protein>
<gene>
    <name evidence="13" type="ORF">BCR41DRAFT_380153</name>
</gene>
<dbReference type="Gene3D" id="1.10.220.160">
    <property type="match status" value="1"/>
</dbReference>
<comment type="catalytic activity">
    <reaction evidence="9">
        <text>L-lysyl-[histone] + S-adenosyl-L-methionine = N(6)-methyl-L-lysyl-[histone] + S-adenosyl-L-homocysteine + H(+)</text>
        <dbReference type="Rhea" id="RHEA:10024"/>
        <dbReference type="Rhea" id="RHEA-COMP:9845"/>
        <dbReference type="Rhea" id="RHEA-COMP:9846"/>
        <dbReference type="ChEBI" id="CHEBI:15378"/>
        <dbReference type="ChEBI" id="CHEBI:29969"/>
        <dbReference type="ChEBI" id="CHEBI:57856"/>
        <dbReference type="ChEBI" id="CHEBI:59789"/>
        <dbReference type="ChEBI" id="CHEBI:61929"/>
    </reaction>
    <physiologicalReaction direction="left-to-right" evidence="9">
        <dbReference type="Rhea" id="RHEA:10025"/>
    </physiologicalReaction>
</comment>
<keyword evidence="4" id="KW-0479">Metal-binding</keyword>
<dbReference type="Proteomes" id="UP000193648">
    <property type="component" value="Unassembled WGS sequence"/>
</dbReference>
<dbReference type="InterPro" id="IPR046341">
    <property type="entry name" value="SET_dom_sf"/>
</dbReference>
<dbReference type="RefSeq" id="XP_021884038.1">
    <property type="nucleotide sequence ID" value="XM_022027248.1"/>
</dbReference>
<dbReference type="PROSITE" id="PS50280">
    <property type="entry name" value="SET"/>
    <property type="match status" value="1"/>
</dbReference>
<evidence type="ECO:0000256" key="8">
    <source>
        <dbReference type="ARBA" id="ARBA00044528"/>
    </source>
</evidence>
<evidence type="ECO:0000256" key="1">
    <source>
        <dbReference type="ARBA" id="ARBA00022603"/>
    </source>
</evidence>
<dbReference type="SUPFAM" id="SSF82199">
    <property type="entry name" value="SET domain"/>
    <property type="match status" value="1"/>
</dbReference>
<reference evidence="13 14" key="1">
    <citation type="submission" date="2016-07" db="EMBL/GenBank/DDBJ databases">
        <title>Pervasive Adenine N6-methylation of Active Genes in Fungi.</title>
        <authorList>
            <consortium name="DOE Joint Genome Institute"/>
            <person name="Mondo S.J."/>
            <person name="Dannebaum R.O."/>
            <person name="Kuo R.C."/>
            <person name="Labutti K."/>
            <person name="Haridas S."/>
            <person name="Kuo A."/>
            <person name="Salamov A."/>
            <person name="Ahrendt S.R."/>
            <person name="Lipzen A."/>
            <person name="Sullivan W."/>
            <person name="Andreopoulos W.B."/>
            <person name="Clum A."/>
            <person name="Lindquist E."/>
            <person name="Daum C."/>
            <person name="Ramamoorthy G.K."/>
            <person name="Gryganskyi A."/>
            <person name="Culley D."/>
            <person name="Magnuson J.K."/>
            <person name="James T.Y."/>
            <person name="O'Malley M.A."/>
            <person name="Stajich J.E."/>
            <person name="Spatafora J.W."/>
            <person name="Visel A."/>
            <person name="Grigoriev I.V."/>
        </authorList>
    </citation>
    <scope>NUCLEOTIDE SEQUENCE [LARGE SCALE GENOMIC DNA]</scope>
    <source>
        <strain evidence="13 14">NRRL 3116</strain>
    </source>
</reference>
<dbReference type="STRING" id="64571.A0A1Y2GXS5"/>
<dbReference type="GO" id="GO:0042799">
    <property type="term" value="F:histone H4K20 methyltransferase activity"/>
    <property type="evidence" value="ECO:0007669"/>
    <property type="project" value="TreeGrafter"/>
</dbReference>
<dbReference type="SUPFAM" id="SSF144232">
    <property type="entry name" value="HIT/MYND zinc finger-like"/>
    <property type="match status" value="1"/>
</dbReference>
<evidence type="ECO:0000256" key="7">
    <source>
        <dbReference type="ARBA" id="ARBA00042380"/>
    </source>
</evidence>
<keyword evidence="3" id="KW-0949">S-adenosyl-L-methionine</keyword>
<dbReference type="Pfam" id="PF01753">
    <property type="entry name" value="zf-MYND"/>
    <property type="match status" value="1"/>
</dbReference>
<dbReference type="Gene3D" id="2.170.270.10">
    <property type="entry name" value="SET domain"/>
    <property type="match status" value="1"/>
</dbReference>
<evidence type="ECO:0000256" key="2">
    <source>
        <dbReference type="ARBA" id="ARBA00022679"/>
    </source>
</evidence>